<reference evidence="1 2" key="1">
    <citation type="submission" date="2021-04" db="EMBL/GenBank/DDBJ databases">
        <title>Complete genome sequence of Stygiolobus sp. KN-1.</title>
        <authorList>
            <person name="Nakamura K."/>
            <person name="Sakai H."/>
            <person name="Kurosawa N."/>
        </authorList>
    </citation>
    <scope>NUCLEOTIDE SEQUENCE [LARGE SCALE GENOMIC DNA]</scope>
    <source>
        <strain evidence="1 2">KN-1</strain>
    </source>
</reference>
<protein>
    <submittedName>
        <fullName evidence="1">Uncharacterized protein</fullName>
    </submittedName>
</protein>
<evidence type="ECO:0000313" key="1">
    <source>
        <dbReference type="EMBL" id="BCU69455.1"/>
    </source>
</evidence>
<proteinExistence type="predicted"/>
<gene>
    <name evidence="1" type="ORF">KN1_07520</name>
</gene>
<keyword evidence="2" id="KW-1185">Reference proteome</keyword>
<accession>A0A8D5U5J6</accession>
<dbReference type="Proteomes" id="UP000825123">
    <property type="component" value="Chromosome"/>
</dbReference>
<sequence length="78" mass="9029">MLFMSQEIKLDLRGKSCEEFILEISKILVAMKPGDILNIVADQDRVLCTHQLLRNARNYLYKGDVVGDHAEITIRRLR</sequence>
<evidence type="ECO:0000313" key="2">
    <source>
        <dbReference type="Proteomes" id="UP000825123"/>
    </source>
</evidence>
<dbReference type="SUPFAM" id="SSF64307">
    <property type="entry name" value="SirA-like"/>
    <property type="match status" value="1"/>
</dbReference>
<organism evidence="1 2">
    <name type="scientific">Stygiolobus caldivivus</name>
    <dbReference type="NCBI Taxonomy" id="2824673"/>
    <lineage>
        <taxon>Archaea</taxon>
        <taxon>Thermoproteota</taxon>
        <taxon>Thermoprotei</taxon>
        <taxon>Sulfolobales</taxon>
        <taxon>Sulfolobaceae</taxon>
        <taxon>Stygiolobus</taxon>
    </lineage>
</organism>
<dbReference type="AlphaFoldDB" id="A0A8D5U5J6"/>
<name>A0A8D5U5J6_9CREN</name>
<dbReference type="KEGG" id="csty:KN1_07520"/>
<dbReference type="Gene3D" id="3.30.110.40">
    <property type="entry name" value="TusA-like domain"/>
    <property type="match status" value="1"/>
</dbReference>
<dbReference type="InterPro" id="IPR036868">
    <property type="entry name" value="TusA-like_sf"/>
</dbReference>
<dbReference type="EMBL" id="AP024597">
    <property type="protein sequence ID" value="BCU69455.1"/>
    <property type="molecule type" value="Genomic_DNA"/>
</dbReference>